<comment type="caution">
    <text evidence="10">The sequence shown here is derived from an EMBL/GenBank/DDBJ whole genome shotgun (WGS) entry which is preliminary data.</text>
</comment>
<evidence type="ECO:0000256" key="6">
    <source>
        <dbReference type="ARBA" id="ARBA00023004"/>
    </source>
</evidence>
<dbReference type="SUPFAM" id="SSF48264">
    <property type="entry name" value="Cytochrome P450"/>
    <property type="match status" value="1"/>
</dbReference>
<evidence type="ECO:0000256" key="4">
    <source>
        <dbReference type="ARBA" id="ARBA00022723"/>
    </source>
</evidence>
<keyword evidence="5 9" id="KW-0560">Oxidoreductase</keyword>
<evidence type="ECO:0000313" key="10">
    <source>
        <dbReference type="EMBL" id="KAL3280979.1"/>
    </source>
</evidence>
<feature type="binding site" description="axial binding residue" evidence="8">
    <location>
        <position position="441"/>
    </location>
    <ligand>
        <name>heme</name>
        <dbReference type="ChEBI" id="CHEBI:30413"/>
    </ligand>
    <ligandPart>
        <name>Fe</name>
        <dbReference type="ChEBI" id="CHEBI:18248"/>
    </ligandPart>
</feature>
<evidence type="ECO:0000256" key="1">
    <source>
        <dbReference type="ARBA" id="ARBA00001971"/>
    </source>
</evidence>
<dbReference type="InterPro" id="IPR001128">
    <property type="entry name" value="Cyt_P450"/>
</dbReference>
<evidence type="ECO:0000256" key="8">
    <source>
        <dbReference type="PIRSR" id="PIRSR602401-1"/>
    </source>
</evidence>
<gene>
    <name evidence="10" type="ORF">HHI36_004204</name>
</gene>
<dbReference type="GO" id="GO:0046872">
    <property type="term" value="F:metal ion binding"/>
    <property type="evidence" value="ECO:0007669"/>
    <property type="project" value="UniProtKB-KW"/>
</dbReference>
<dbReference type="InterPro" id="IPR002401">
    <property type="entry name" value="Cyt_P450_E_grp-I"/>
</dbReference>
<dbReference type="GO" id="GO:0004497">
    <property type="term" value="F:monooxygenase activity"/>
    <property type="evidence" value="ECO:0007669"/>
    <property type="project" value="UniProtKB-KW"/>
</dbReference>
<dbReference type="PANTHER" id="PTHR24279">
    <property type="entry name" value="CYTOCHROME P450"/>
    <property type="match status" value="1"/>
</dbReference>
<dbReference type="FunFam" id="1.10.630.10:FF:000006">
    <property type="entry name" value="Cytochrome P450 302a1, mitochondrial"/>
    <property type="match status" value="1"/>
</dbReference>
<keyword evidence="4 8" id="KW-0479">Metal-binding</keyword>
<keyword evidence="7 9" id="KW-0503">Monooxygenase</keyword>
<dbReference type="AlphaFoldDB" id="A0ABD2NQT7"/>
<evidence type="ECO:0008006" key="12">
    <source>
        <dbReference type="Google" id="ProtNLM"/>
    </source>
</evidence>
<keyword evidence="11" id="KW-1185">Reference proteome</keyword>
<dbReference type="InterPro" id="IPR017972">
    <property type="entry name" value="Cyt_P450_CS"/>
</dbReference>
<dbReference type="Proteomes" id="UP001516400">
    <property type="component" value="Unassembled WGS sequence"/>
</dbReference>
<evidence type="ECO:0000256" key="7">
    <source>
        <dbReference type="ARBA" id="ARBA00023033"/>
    </source>
</evidence>
<evidence type="ECO:0000256" key="9">
    <source>
        <dbReference type="RuleBase" id="RU000461"/>
    </source>
</evidence>
<evidence type="ECO:0000313" key="11">
    <source>
        <dbReference type="Proteomes" id="UP001516400"/>
    </source>
</evidence>
<dbReference type="Gene3D" id="1.10.630.10">
    <property type="entry name" value="Cytochrome P450"/>
    <property type="match status" value="1"/>
</dbReference>
<dbReference type="InterPro" id="IPR036396">
    <property type="entry name" value="Cyt_P450_sf"/>
</dbReference>
<evidence type="ECO:0000256" key="3">
    <source>
        <dbReference type="ARBA" id="ARBA00022617"/>
    </source>
</evidence>
<keyword evidence="6 8" id="KW-0408">Iron</keyword>
<dbReference type="InterPro" id="IPR050479">
    <property type="entry name" value="CYP11_CYP27_families"/>
</dbReference>
<dbReference type="CDD" id="cd11054">
    <property type="entry name" value="CYP24A1-like"/>
    <property type="match status" value="1"/>
</dbReference>
<organism evidence="10 11">
    <name type="scientific">Cryptolaemus montrouzieri</name>
    <dbReference type="NCBI Taxonomy" id="559131"/>
    <lineage>
        <taxon>Eukaryota</taxon>
        <taxon>Metazoa</taxon>
        <taxon>Ecdysozoa</taxon>
        <taxon>Arthropoda</taxon>
        <taxon>Hexapoda</taxon>
        <taxon>Insecta</taxon>
        <taxon>Pterygota</taxon>
        <taxon>Neoptera</taxon>
        <taxon>Endopterygota</taxon>
        <taxon>Coleoptera</taxon>
        <taxon>Polyphaga</taxon>
        <taxon>Cucujiformia</taxon>
        <taxon>Coccinelloidea</taxon>
        <taxon>Coccinellidae</taxon>
        <taxon>Scymninae</taxon>
        <taxon>Scymnini</taxon>
        <taxon>Cryptolaemus</taxon>
    </lineage>
</organism>
<comment type="cofactor">
    <cofactor evidence="1 8">
        <name>heme</name>
        <dbReference type="ChEBI" id="CHEBI:30413"/>
    </cofactor>
</comment>
<dbReference type="PRINTS" id="PR00385">
    <property type="entry name" value="P450"/>
</dbReference>
<keyword evidence="3 8" id="KW-0349">Heme</keyword>
<dbReference type="EMBL" id="JABFTP020000144">
    <property type="protein sequence ID" value="KAL3280979.1"/>
    <property type="molecule type" value="Genomic_DNA"/>
</dbReference>
<comment type="similarity">
    <text evidence="2 9">Belongs to the cytochrome P450 family.</text>
</comment>
<dbReference type="PANTHER" id="PTHR24279:SF120">
    <property type="entry name" value="CYTOCHROME P450"/>
    <property type="match status" value="1"/>
</dbReference>
<accession>A0ABD2NQT7</accession>
<sequence length="494" mass="57295">MTPMLKHFRYLSTSGIPRPFRSIPGPLSLPLIGTLYKYFPVIGNYKFSKLHINGMKKYKQFGPVVKEEIVPGVNIVWLFDPKDIENMFRCEGKYPKRRSHLALEKYRLDRPNVYNTGGLLPTNGPEWWRLRKIFQKGLSSPLAVQQFIPGTDDIVTEFIERLSLIEGQNAIDFLPEISRLFLEMMCLSVFDIRMDSFSDNELYKNSRSTRLLKSALTTNSCILKLDNGPQLWRYFETPLYRKMKKAQKYMEEVAIDLLSLKMSIFKDRDENSSKSLLDVYFSYPELDFKDIIGITCDFLLAGMDTTSYTTSFLLYHLAINPRAQENLHKESVRLLPEWNSPVTKEVLAEAQYAKACLKESHRLRPISVGVGRVLDQTAVFSGYEVPEQTVIVTQNQVSCRLEQYFPRPNDFVPERWLKDTPLYRQGHPFLLLPFGHGARSCIARRLADQNMLILLIKLSRNYKIEWKGGRIDTKSLLINKPDGPILLKFERYQC</sequence>
<dbReference type="PROSITE" id="PS00086">
    <property type="entry name" value="CYTOCHROME_P450"/>
    <property type="match status" value="1"/>
</dbReference>
<protein>
    <recommendedName>
        <fullName evidence="12">Cytochrome P450 302A1</fullName>
    </recommendedName>
</protein>
<reference evidence="10 11" key="1">
    <citation type="journal article" date="2021" name="BMC Biol.">
        <title>Horizontally acquired antibacterial genes associated with adaptive radiation of ladybird beetles.</title>
        <authorList>
            <person name="Li H.S."/>
            <person name="Tang X.F."/>
            <person name="Huang Y.H."/>
            <person name="Xu Z.Y."/>
            <person name="Chen M.L."/>
            <person name="Du X.Y."/>
            <person name="Qiu B.Y."/>
            <person name="Chen P.T."/>
            <person name="Zhang W."/>
            <person name="Slipinski A."/>
            <person name="Escalona H.E."/>
            <person name="Waterhouse R.M."/>
            <person name="Zwick A."/>
            <person name="Pang H."/>
        </authorList>
    </citation>
    <scope>NUCLEOTIDE SEQUENCE [LARGE SCALE GENOMIC DNA]</scope>
    <source>
        <strain evidence="10">SYSU2018</strain>
    </source>
</reference>
<proteinExistence type="inferred from homology"/>
<name>A0ABD2NQT7_9CUCU</name>
<dbReference type="Pfam" id="PF00067">
    <property type="entry name" value="p450"/>
    <property type="match status" value="1"/>
</dbReference>
<evidence type="ECO:0000256" key="2">
    <source>
        <dbReference type="ARBA" id="ARBA00010617"/>
    </source>
</evidence>
<evidence type="ECO:0000256" key="5">
    <source>
        <dbReference type="ARBA" id="ARBA00023002"/>
    </source>
</evidence>
<dbReference type="PRINTS" id="PR00463">
    <property type="entry name" value="EP450I"/>
</dbReference>